<keyword evidence="6" id="KW-0851">Voltage-gated channel</keyword>
<feature type="transmembrane region" description="Helical" evidence="15">
    <location>
        <begin position="82"/>
        <end position="105"/>
    </location>
</feature>
<evidence type="ECO:0000256" key="1">
    <source>
        <dbReference type="ARBA" id="ARBA00004651"/>
    </source>
</evidence>
<keyword evidence="3" id="KW-0813">Transport</keyword>
<evidence type="ECO:0000259" key="16">
    <source>
        <dbReference type="Pfam" id="PF00520"/>
    </source>
</evidence>
<evidence type="ECO:0000256" key="6">
    <source>
        <dbReference type="ARBA" id="ARBA00022882"/>
    </source>
</evidence>
<dbReference type="InterPro" id="IPR027359">
    <property type="entry name" value="Volt_channel_dom_sf"/>
</dbReference>
<dbReference type="VEuPathDB" id="FungiDB:A9K55_008321"/>
<dbReference type="AlphaFoldDB" id="A0A2H4SHH0"/>
<dbReference type="GO" id="GO:0005886">
    <property type="term" value="C:plasma membrane"/>
    <property type="evidence" value="ECO:0007669"/>
    <property type="project" value="UniProtKB-SubCell"/>
</dbReference>
<sequence length="251" mass="27516">MAEQQPPAAAAASAPLLGGSERNHQPAPTYHDDPDHTYDVEAAPAPAAPGDDDDNNYDDAAVSTSSWRRACARALASRRKHFLVMGIVALDVATLLANIFLQLIACETHQADEPWVVTATTTLEVVGLVFSTAFVVELAACIYAFGWGVFPNRYLSDKFHLFDATIIVLSFLIDIGMRGPAESIGSLLVVLRLWRLAKISEEVVLGAAERMEMLEHHIDDLEAENKHLRSVVAKSHDQSRDARQRHSSLQH</sequence>
<feature type="compositionally biased region" description="Basic and acidic residues" evidence="14">
    <location>
        <begin position="30"/>
        <end position="39"/>
    </location>
</feature>
<dbReference type="PANTHER" id="PTHR46480">
    <property type="entry name" value="F20B24.22"/>
    <property type="match status" value="1"/>
</dbReference>
<keyword evidence="11" id="KW-0407">Ion channel</keyword>
<evidence type="ECO:0000256" key="13">
    <source>
        <dbReference type="SAM" id="Coils"/>
    </source>
</evidence>
<evidence type="ECO:0000256" key="2">
    <source>
        <dbReference type="ARBA" id="ARBA00015897"/>
    </source>
</evidence>
<feature type="coiled-coil region" evidence="13">
    <location>
        <begin position="204"/>
        <end position="238"/>
    </location>
</feature>
<name>A0A2H4SHH0_CORMI</name>
<dbReference type="OrthoDB" id="427456at2759"/>
<evidence type="ECO:0000256" key="15">
    <source>
        <dbReference type="SAM" id="Phobius"/>
    </source>
</evidence>
<keyword evidence="9" id="KW-0406">Ion transport</keyword>
<evidence type="ECO:0000256" key="10">
    <source>
        <dbReference type="ARBA" id="ARBA00023136"/>
    </source>
</evidence>
<organism evidence="17 18">
    <name type="scientific">Cordyceps militaris</name>
    <name type="common">Caterpillar fungus</name>
    <name type="synonym">Clavaria militaris</name>
    <dbReference type="NCBI Taxonomy" id="73501"/>
    <lineage>
        <taxon>Eukaryota</taxon>
        <taxon>Fungi</taxon>
        <taxon>Dikarya</taxon>
        <taxon>Ascomycota</taxon>
        <taxon>Pezizomycotina</taxon>
        <taxon>Sordariomycetes</taxon>
        <taxon>Hypocreomycetidae</taxon>
        <taxon>Hypocreales</taxon>
        <taxon>Cordycipitaceae</taxon>
        <taxon>Cordyceps</taxon>
    </lineage>
</organism>
<dbReference type="Gene3D" id="1.20.120.350">
    <property type="entry name" value="Voltage-gated potassium channels. Chain C"/>
    <property type="match status" value="1"/>
</dbReference>
<dbReference type="EMBL" id="CP023324">
    <property type="protein sequence ID" value="ATY62539.1"/>
    <property type="molecule type" value="Genomic_DNA"/>
</dbReference>
<evidence type="ECO:0000313" key="18">
    <source>
        <dbReference type="Proteomes" id="UP000323067"/>
    </source>
</evidence>
<keyword evidence="7 15" id="KW-1133">Transmembrane helix</keyword>
<reference evidence="17 18" key="1">
    <citation type="journal article" date="2017" name="BMC Genomics">
        <title>Chromosome level assembly and secondary metabolite potential of the parasitic fungus Cordyceps militaris.</title>
        <authorList>
            <person name="Kramer G.J."/>
            <person name="Nodwell J.R."/>
        </authorList>
    </citation>
    <scope>NUCLEOTIDE SEQUENCE [LARGE SCALE GENOMIC DNA]</scope>
    <source>
        <strain evidence="17 18">ATCC 34164</strain>
    </source>
</reference>
<evidence type="ECO:0000313" key="17">
    <source>
        <dbReference type="EMBL" id="ATY62539.1"/>
    </source>
</evidence>
<keyword evidence="10 15" id="KW-0472">Membrane</keyword>
<keyword evidence="5 15" id="KW-0812">Transmembrane</keyword>
<feature type="compositionally biased region" description="Low complexity" evidence="14">
    <location>
        <begin position="1"/>
        <end position="20"/>
    </location>
</feature>
<evidence type="ECO:0000256" key="4">
    <source>
        <dbReference type="ARBA" id="ARBA00022475"/>
    </source>
</evidence>
<keyword evidence="4" id="KW-1003">Cell membrane</keyword>
<feature type="transmembrane region" description="Helical" evidence="15">
    <location>
        <begin position="159"/>
        <end position="177"/>
    </location>
</feature>
<dbReference type="GO" id="GO:0030171">
    <property type="term" value="F:voltage-gated proton channel activity"/>
    <property type="evidence" value="ECO:0007669"/>
    <property type="project" value="InterPro"/>
</dbReference>
<keyword evidence="8 13" id="KW-0175">Coiled coil</keyword>
<comment type="subcellular location">
    <subcellularLocation>
        <location evidence="1">Cell membrane</location>
        <topology evidence="1">Multi-pass membrane protein</topology>
    </subcellularLocation>
</comment>
<evidence type="ECO:0000256" key="3">
    <source>
        <dbReference type="ARBA" id="ARBA00022448"/>
    </source>
</evidence>
<feature type="transmembrane region" description="Helical" evidence="15">
    <location>
        <begin position="125"/>
        <end position="147"/>
    </location>
</feature>
<evidence type="ECO:0000256" key="5">
    <source>
        <dbReference type="ARBA" id="ARBA00022692"/>
    </source>
</evidence>
<evidence type="ECO:0000256" key="9">
    <source>
        <dbReference type="ARBA" id="ARBA00023065"/>
    </source>
</evidence>
<evidence type="ECO:0000256" key="7">
    <source>
        <dbReference type="ARBA" id="ARBA00022989"/>
    </source>
</evidence>
<dbReference type="InterPro" id="IPR031846">
    <property type="entry name" value="Hvcn1"/>
</dbReference>
<dbReference type="Pfam" id="PF00520">
    <property type="entry name" value="Ion_trans"/>
    <property type="match status" value="1"/>
</dbReference>
<evidence type="ECO:0000256" key="8">
    <source>
        <dbReference type="ARBA" id="ARBA00023054"/>
    </source>
</evidence>
<feature type="region of interest" description="Disordered" evidence="14">
    <location>
        <begin position="1"/>
        <end position="60"/>
    </location>
</feature>
<evidence type="ECO:0000256" key="12">
    <source>
        <dbReference type="ARBA" id="ARBA00031989"/>
    </source>
</evidence>
<dbReference type="Proteomes" id="UP000323067">
    <property type="component" value="Chromosome vii"/>
</dbReference>
<feature type="domain" description="Ion transport" evidence="16">
    <location>
        <begin position="97"/>
        <end position="199"/>
    </location>
</feature>
<dbReference type="GO" id="GO:0034702">
    <property type="term" value="C:monoatomic ion channel complex"/>
    <property type="evidence" value="ECO:0007669"/>
    <property type="project" value="UniProtKB-KW"/>
</dbReference>
<proteinExistence type="predicted"/>
<protein>
    <recommendedName>
        <fullName evidence="2">Voltage-gated hydrogen channel 1</fullName>
    </recommendedName>
    <alternativeName>
        <fullName evidence="12">Hydrogen voltage-gated channel 1</fullName>
    </alternativeName>
</protein>
<dbReference type="PANTHER" id="PTHR46480:SF1">
    <property type="entry name" value="VOLTAGE-GATED HYDROGEN CHANNEL 1"/>
    <property type="match status" value="1"/>
</dbReference>
<dbReference type="InterPro" id="IPR005821">
    <property type="entry name" value="Ion_trans_dom"/>
</dbReference>
<gene>
    <name evidence="17" type="ORF">A9K55_008321</name>
</gene>
<evidence type="ECO:0000256" key="14">
    <source>
        <dbReference type="SAM" id="MobiDB-lite"/>
    </source>
</evidence>
<evidence type="ECO:0000256" key="11">
    <source>
        <dbReference type="ARBA" id="ARBA00023303"/>
    </source>
</evidence>
<accession>A0A2H4SHH0</accession>